<reference evidence="4 5" key="1">
    <citation type="submission" date="2015-06" db="EMBL/GenBank/DDBJ databases">
        <title>New insights into the roles of widespread benthic archaea in carbon and nitrogen cycling.</title>
        <authorList>
            <person name="Lazar C.S."/>
            <person name="Baker B.J."/>
            <person name="Seitz K.W."/>
            <person name="Hyde A.S."/>
            <person name="Dick G.J."/>
            <person name="Hinrichs K.-U."/>
            <person name="Teske A.P."/>
        </authorList>
    </citation>
    <scope>NUCLEOTIDE SEQUENCE [LARGE SCALE GENOMIC DNA]</scope>
    <source>
        <strain evidence="4">SG8-32-1</strain>
    </source>
</reference>
<proteinExistence type="predicted"/>
<dbReference type="EMBL" id="LFWU01000066">
    <property type="protein sequence ID" value="KON32488.1"/>
    <property type="molecule type" value="Genomic_DNA"/>
</dbReference>
<dbReference type="Pfam" id="PF02272">
    <property type="entry name" value="DHHA1"/>
    <property type="match status" value="1"/>
</dbReference>
<sequence length="463" mass="50798">MLDHIKKGHIIHLSSHIDADGLTAAGIMGKALLRVGGKFRIRLERWMDEKVAERIAKENASLTIFTDMGSGYLDLLEEKLTKSDVIILDHHQPVAEIPTGFVQVNPHNHGIDGTRDISGSGVSYLTAKALDKKNIDLACIAVVGALGDLQDKNKERKLGGANRIIVEDAVKSGFLNVETDLLFFGRETRPIHEALARTTNPFIPEISSEEDKSLAFLINLGIKPKLNEKWRALRDLSAEEKKKLLSAIADHLVSKGLAGDIAFDLVGEVYTLTHEEPWTPLRSAREFSVLLNATGRMDKAGLGVAICMGDRKKCLEEANSVIHEYRRTITKYLRWVTQKSERLEQMDNIYVVRGDGFIDEKVLSPVCTILSTTLTRLGKPIIAYATISGEEQVKISSRGSEPLIQKGLNLGEIMQLAAEKYSGRGGGHDIAAGAQVPIKDVDAFIKLVNSLVKKQLAGEQIGG</sequence>
<comment type="caution">
    <text evidence="4">The sequence shown here is derived from an EMBL/GenBank/DDBJ whole genome shotgun (WGS) entry which is preliminary data.</text>
</comment>
<evidence type="ECO:0000259" key="1">
    <source>
        <dbReference type="Pfam" id="PF01368"/>
    </source>
</evidence>
<feature type="domain" description="DDH" evidence="1">
    <location>
        <begin position="14"/>
        <end position="128"/>
    </location>
</feature>
<dbReference type="InterPro" id="IPR003156">
    <property type="entry name" value="DHHA1_dom"/>
</dbReference>
<feature type="domain" description="DHHA1" evidence="2">
    <location>
        <begin position="369"/>
        <end position="454"/>
    </location>
</feature>
<dbReference type="Proteomes" id="UP000037237">
    <property type="component" value="Unassembled WGS sequence"/>
</dbReference>
<dbReference type="GO" id="GO:0003676">
    <property type="term" value="F:nucleic acid binding"/>
    <property type="evidence" value="ECO:0007669"/>
    <property type="project" value="InterPro"/>
</dbReference>
<dbReference type="SUPFAM" id="SSF64182">
    <property type="entry name" value="DHH phosphoesterases"/>
    <property type="match status" value="1"/>
</dbReference>
<dbReference type="Gene3D" id="3.90.1640.30">
    <property type="match status" value="1"/>
</dbReference>
<dbReference type="InterPro" id="IPR051673">
    <property type="entry name" value="SSDNA_exonuclease_RecJ"/>
</dbReference>
<dbReference type="AlphaFoldDB" id="A0A0M0BV56"/>
<dbReference type="PANTHER" id="PTHR30255">
    <property type="entry name" value="SINGLE-STRANDED-DNA-SPECIFIC EXONUCLEASE RECJ"/>
    <property type="match status" value="1"/>
</dbReference>
<evidence type="ECO:0000259" key="2">
    <source>
        <dbReference type="Pfam" id="PF02272"/>
    </source>
</evidence>
<evidence type="ECO:0000313" key="4">
    <source>
        <dbReference type="EMBL" id="KON32488.1"/>
    </source>
</evidence>
<gene>
    <name evidence="4" type="ORF">AC477_02990</name>
</gene>
<dbReference type="Gene3D" id="3.10.310.30">
    <property type="match status" value="1"/>
</dbReference>
<accession>A0A0M0BV56</accession>
<name>A0A0M0BV56_9ARCH</name>
<dbReference type="Pfam" id="PF01368">
    <property type="entry name" value="DHH"/>
    <property type="match status" value="1"/>
</dbReference>
<feature type="domain" description="DHH-CID" evidence="3">
    <location>
        <begin position="183"/>
        <end position="258"/>
    </location>
</feature>
<dbReference type="Pfam" id="PF21763">
    <property type="entry name" value="DHH_CID"/>
    <property type="match status" value="1"/>
</dbReference>
<organism evidence="4 5">
    <name type="scientific">miscellaneous Crenarchaeota group-1 archaeon SG8-32-1</name>
    <dbReference type="NCBI Taxonomy" id="1685124"/>
    <lineage>
        <taxon>Archaea</taxon>
        <taxon>Candidatus Bathyarchaeota</taxon>
        <taxon>MCG-1</taxon>
    </lineage>
</organism>
<protein>
    <submittedName>
        <fullName evidence="4">Uncharacterized protein</fullName>
    </submittedName>
</protein>
<dbReference type="GO" id="GO:0004527">
    <property type="term" value="F:exonuclease activity"/>
    <property type="evidence" value="ECO:0007669"/>
    <property type="project" value="UniProtKB-KW"/>
</dbReference>
<evidence type="ECO:0000313" key="5">
    <source>
        <dbReference type="Proteomes" id="UP000037237"/>
    </source>
</evidence>
<dbReference type="InterPro" id="IPR038763">
    <property type="entry name" value="DHH_sf"/>
</dbReference>
<evidence type="ECO:0000259" key="3">
    <source>
        <dbReference type="Pfam" id="PF21763"/>
    </source>
</evidence>
<dbReference type="PANTHER" id="PTHR30255:SF2">
    <property type="entry name" value="SINGLE-STRANDED-DNA-SPECIFIC EXONUCLEASE RECJ"/>
    <property type="match status" value="1"/>
</dbReference>
<dbReference type="InterPro" id="IPR048515">
    <property type="entry name" value="DHH_CID"/>
</dbReference>
<dbReference type="InterPro" id="IPR001667">
    <property type="entry name" value="DDH_dom"/>
</dbReference>